<gene>
    <name evidence="2" type="ORF">GALMADRAFT_217527</name>
</gene>
<dbReference type="AlphaFoldDB" id="A0A067S6I3"/>
<keyword evidence="3" id="KW-1185">Reference proteome</keyword>
<proteinExistence type="predicted"/>
<name>A0A067S6I3_GALM3</name>
<accession>A0A067S6I3</accession>
<dbReference type="HOGENOM" id="CLU_573696_0_0_1"/>
<evidence type="ECO:0000256" key="1">
    <source>
        <dbReference type="SAM" id="MobiDB-lite"/>
    </source>
</evidence>
<organism evidence="2 3">
    <name type="scientific">Galerina marginata (strain CBS 339.88)</name>
    <dbReference type="NCBI Taxonomy" id="685588"/>
    <lineage>
        <taxon>Eukaryota</taxon>
        <taxon>Fungi</taxon>
        <taxon>Dikarya</taxon>
        <taxon>Basidiomycota</taxon>
        <taxon>Agaricomycotina</taxon>
        <taxon>Agaricomycetes</taxon>
        <taxon>Agaricomycetidae</taxon>
        <taxon>Agaricales</taxon>
        <taxon>Agaricineae</taxon>
        <taxon>Strophariaceae</taxon>
        <taxon>Galerina</taxon>
    </lineage>
</organism>
<feature type="region of interest" description="Disordered" evidence="1">
    <location>
        <begin position="402"/>
        <end position="476"/>
    </location>
</feature>
<evidence type="ECO:0000313" key="2">
    <source>
        <dbReference type="EMBL" id="KDR65497.1"/>
    </source>
</evidence>
<feature type="region of interest" description="Disordered" evidence="1">
    <location>
        <begin position="282"/>
        <end position="311"/>
    </location>
</feature>
<reference evidence="3" key="1">
    <citation type="journal article" date="2014" name="Proc. Natl. Acad. Sci. U.S.A.">
        <title>Extensive sampling of basidiomycete genomes demonstrates inadequacy of the white-rot/brown-rot paradigm for wood decay fungi.</title>
        <authorList>
            <person name="Riley R."/>
            <person name="Salamov A.A."/>
            <person name="Brown D.W."/>
            <person name="Nagy L.G."/>
            <person name="Floudas D."/>
            <person name="Held B.W."/>
            <person name="Levasseur A."/>
            <person name="Lombard V."/>
            <person name="Morin E."/>
            <person name="Otillar R."/>
            <person name="Lindquist E.A."/>
            <person name="Sun H."/>
            <person name="LaButti K.M."/>
            <person name="Schmutz J."/>
            <person name="Jabbour D."/>
            <person name="Luo H."/>
            <person name="Baker S.E."/>
            <person name="Pisabarro A.G."/>
            <person name="Walton J.D."/>
            <person name="Blanchette R.A."/>
            <person name="Henrissat B."/>
            <person name="Martin F."/>
            <person name="Cullen D."/>
            <person name="Hibbett D.S."/>
            <person name="Grigoriev I.V."/>
        </authorList>
    </citation>
    <scope>NUCLEOTIDE SEQUENCE [LARGE SCALE GENOMIC DNA]</scope>
    <source>
        <strain evidence="3">CBS 339.88</strain>
    </source>
</reference>
<feature type="compositionally biased region" description="Basic and acidic residues" evidence="1">
    <location>
        <begin position="406"/>
        <end position="418"/>
    </location>
</feature>
<feature type="compositionally biased region" description="Basic and acidic residues" evidence="1">
    <location>
        <begin position="350"/>
        <end position="362"/>
    </location>
</feature>
<protein>
    <submittedName>
        <fullName evidence="2">Uncharacterized protein</fullName>
    </submittedName>
</protein>
<feature type="region of interest" description="Disordered" evidence="1">
    <location>
        <begin position="350"/>
        <end position="371"/>
    </location>
</feature>
<dbReference type="EMBL" id="KL142444">
    <property type="protein sequence ID" value="KDR65497.1"/>
    <property type="molecule type" value="Genomic_DNA"/>
</dbReference>
<evidence type="ECO:0000313" key="3">
    <source>
        <dbReference type="Proteomes" id="UP000027222"/>
    </source>
</evidence>
<dbReference type="Proteomes" id="UP000027222">
    <property type="component" value="Unassembled WGS sequence"/>
</dbReference>
<sequence>MTLCLPPNIVVNELRKLSEKLNLMSLGGSRSEPKPWTVPLSLNLHTNSTTYGLYTRFPADDRAELDLTRTNEAAACSLDIIVLLSLGSTNPGIRCCGYHILNGRTRVRRVRRGSALACWLDMDGNRWASAVAPAAPSSGAGDSAKSMKCRSLSSSVEGGLFLAPPCIGLGLVTELAVHLCVRYESRAKTGITTAAGVLSKTAPPGKAVARASPPFLLRTPRRTDGTDDRRILAAVLEADVPLGFVSSTAPNGNGATHLLVLMHEVRYRPSFCYHRSSWKCEDGGVTDEKNDEGESGGTTGNSGVEDEKDNKVDNRVRTATAGVGRNVDDNGGTENQMLILREIIESVEMKKERKGRREERDGGGMADMGRAPIVPASSWATLKGRRVKAKIPITIVNSAGEGAIEQSREREGGEEGNRHGQPWSNVGRHDQKRAVQKQQAGREGRKAARRRRVASSTQEAGSEGGGGVVFNREPSS</sequence>